<accession>A0A5D0R4K5</accession>
<dbReference type="RefSeq" id="WP_148380038.1">
    <property type="nucleotide sequence ID" value="NZ_VSIY01000017.1"/>
</dbReference>
<organism evidence="1 2">
    <name type="scientific">Maritimibacter fusiformis</name>
    <dbReference type="NCBI Taxonomy" id="2603819"/>
    <lineage>
        <taxon>Bacteria</taxon>
        <taxon>Pseudomonadati</taxon>
        <taxon>Pseudomonadota</taxon>
        <taxon>Alphaproteobacteria</taxon>
        <taxon>Rhodobacterales</taxon>
        <taxon>Roseobacteraceae</taxon>
        <taxon>Maritimibacter</taxon>
    </lineage>
</organism>
<name>A0A5D0R4K5_9RHOB</name>
<dbReference type="EMBL" id="VSIY01000017">
    <property type="protein sequence ID" value="TYB76540.1"/>
    <property type="molecule type" value="Genomic_DNA"/>
</dbReference>
<dbReference type="AlphaFoldDB" id="A0A5D0R4K5"/>
<dbReference type="Proteomes" id="UP000322080">
    <property type="component" value="Unassembled WGS sequence"/>
</dbReference>
<protein>
    <recommendedName>
        <fullName evidence="3">T4 beta protein</fullName>
    </recommendedName>
</protein>
<proteinExistence type="predicted"/>
<gene>
    <name evidence="1" type="ORF">FVF75_17285</name>
</gene>
<dbReference type="Pfam" id="PF14350">
    <property type="entry name" value="Beta_protein"/>
    <property type="match status" value="1"/>
</dbReference>
<evidence type="ECO:0000313" key="2">
    <source>
        <dbReference type="Proteomes" id="UP000322080"/>
    </source>
</evidence>
<dbReference type="InterPro" id="IPR025683">
    <property type="entry name" value="Protein_beta"/>
</dbReference>
<evidence type="ECO:0008006" key="3">
    <source>
        <dbReference type="Google" id="ProtNLM"/>
    </source>
</evidence>
<sequence length="361" mass="39929">MILTEDMYVPALRWRQGEYQALTRLATAAKDRVVPYITIPEVEYDFEARQPKKSVHQHVHPFAARFNAKWGRRPAWVSLHPGIANERMDDGRDIPAYVFEALRTTQANAIPSVPLDATAAIITSVRTIAATDGLGSAISVRLEDLMKPNVRARTEALAASLCQSLDEIDLVIDLGSPNYEPYAAFAGALIAAMRRLGDLDAFRNFMMIGTAIPETFKDVAKGADQLPRHDWLFYQALLGKIPAGMRRPNYGDYTIVHPDFKALDMRMIKAAGKLVYTTAGDWEVRKGGAFNDNRSQMHDHCASIVACGKFAGAGYSIGDDYIAKCAAHLEGPSNQTRWKEVAINHHITRVLDDLSSFLAAP</sequence>
<reference evidence="1 2" key="1">
    <citation type="submission" date="2019-08" db="EMBL/GenBank/DDBJ databases">
        <title>Identification of a novel species of the genus Boseongicola.</title>
        <authorList>
            <person name="Zhang X.-Q."/>
        </authorList>
    </citation>
    <scope>NUCLEOTIDE SEQUENCE [LARGE SCALE GENOMIC DNA]</scope>
    <source>
        <strain evidence="1 2">HY14</strain>
    </source>
</reference>
<comment type="caution">
    <text evidence="1">The sequence shown here is derived from an EMBL/GenBank/DDBJ whole genome shotgun (WGS) entry which is preliminary data.</text>
</comment>
<evidence type="ECO:0000313" key="1">
    <source>
        <dbReference type="EMBL" id="TYB76540.1"/>
    </source>
</evidence>
<keyword evidence="2" id="KW-1185">Reference proteome</keyword>